<evidence type="ECO:0000313" key="2">
    <source>
        <dbReference type="RefSeq" id="XP_065720809.2"/>
    </source>
</evidence>
<sequence length="337" mass="38765">MYNDFTNSLNMVVSELIESNAPPAIPKEIRVLQKLIMAKLSSLNGSEKFSYGILGSCTEVIRRIRKNEFEFYLKVYFGFKVTPVIDDMRKGFVMIKVSDDEVHPAVDGGYVVREALAKWVIKIISNDPEYKKFGFYFEGNFTFIHRSTKNKLSCVPVLEFEPTQWPLPQQSLPKIGLSLKAHPWYAVSRPTIPLDKRSFMVSAPDWERCLMEAHHHSHRVVLLLTRLCDVHMLDPTSFEEVIRTVVLQQVLNLSSDLGNCLIEALEAMADSLKAGILKRFLVDNDNVLHTWNEVKLETNYEELSYVLRQLKDIKTQAEDSVKEGQSDWKSRLLAMFM</sequence>
<organism evidence="1 2">
    <name type="scientific">Drosophila suzukii</name>
    <name type="common">Spotted-wing drosophila fruit fly</name>
    <dbReference type="NCBI Taxonomy" id="28584"/>
    <lineage>
        <taxon>Eukaryota</taxon>
        <taxon>Metazoa</taxon>
        <taxon>Ecdysozoa</taxon>
        <taxon>Arthropoda</taxon>
        <taxon>Hexapoda</taxon>
        <taxon>Insecta</taxon>
        <taxon>Pterygota</taxon>
        <taxon>Neoptera</taxon>
        <taxon>Endopterygota</taxon>
        <taxon>Diptera</taxon>
        <taxon>Brachycera</taxon>
        <taxon>Muscomorpha</taxon>
        <taxon>Ephydroidea</taxon>
        <taxon>Drosophilidae</taxon>
        <taxon>Drosophila</taxon>
        <taxon>Sophophora</taxon>
    </lineage>
</organism>
<reference evidence="2" key="1">
    <citation type="submission" date="2025-08" db="UniProtKB">
        <authorList>
            <consortium name="RefSeq"/>
        </authorList>
    </citation>
    <scope>IDENTIFICATION</scope>
</reference>
<protein>
    <submittedName>
        <fullName evidence="2">Cyclic GMP-AMP synthase-like protein</fullName>
    </submittedName>
</protein>
<dbReference type="GeneID" id="136116939"/>
<dbReference type="Proteomes" id="UP001652628">
    <property type="component" value="Chromosome 3"/>
</dbReference>
<dbReference type="AlphaFoldDB" id="A0AB40DCU9"/>
<name>A0AB40DCU9_DROSZ</name>
<gene>
    <name evidence="2" type="primary">LOC136116939</name>
</gene>
<dbReference type="InterPro" id="IPR024810">
    <property type="entry name" value="MAB21L/cGLR"/>
</dbReference>
<proteinExistence type="predicted"/>
<accession>A0AB40DCU9</accession>
<keyword evidence="1" id="KW-1185">Reference proteome</keyword>
<dbReference type="SMART" id="SM01265">
    <property type="entry name" value="Mab-21"/>
    <property type="match status" value="1"/>
</dbReference>
<evidence type="ECO:0000313" key="1">
    <source>
        <dbReference type="Proteomes" id="UP001652628"/>
    </source>
</evidence>
<dbReference type="RefSeq" id="XP_065720809.2">
    <property type="nucleotide sequence ID" value="XM_065864737.2"/>
</dbReference>